<protein>
    <submittedName>
        <fullName evidence="2">Uncharacterized protein</fullName>
    </submittedName>
</protein>
<dbReference type="AlphaFoldDB" id="A0AAD8NLD9"/>
<feature type="transmembrane region" description="Helical" evidence="1">
    <location>
        <begin position="60"/>
        <end position="81"/>
    </location>
</feature>
<organism evidence="2 3">
    <name type="scientific">Tagetes erecta</name>
    <name type="common">African marigold</name>
    <dbReference type="NCBI Taxonomy" id="13708"/>
    <lineage>
        <taxon>Eukaryota</taxon>
        <taxon>Viridiplantae</taxon>
        <taxon>Streptophyta</taxon>
        <taxon>Embryophyta</taxon>
        <taxon>Tracheophyta</taxon>
        <taxon>Spermatophyta</taxon>
        <taxon>Magnoliopsida</taxon>
        <taxon>eudicotyledons</taxon>
        <taxon>Gunneridae</taxon>
        <taxon>Pentapetalae</taxon>
        <taxon>asterids</taxon>
        <taxon>campanulids</taxon>
        <taxon>Asterales</taxon>
        <taxon>Asteraceae</taxon>
        <taxon>Asteroideae</taxon>
        <taxon>Heliantheae alliance</taxon>
        <taxon>Tageteae</taxon>
        <taxon>Tagetes</taxon>
    </lineage>
</organism>
<evidence type="ECO:0000256" key="1">
    <source>
        <dbReference type="SAM" id="Phobius"/>
    </source>
</evidence>
<name>A0AAD8NLD9_TARER</name>
<keyword evidence="1" id="KW-0472">Membrane</keyword>
<evidence type="ECO:0000313" key="2">
    <source>
        <dbReference type="EMBL" id="KAK1413824.1"/>
    </source>
</evidence>
<proteinExistence type="predicted"/>
<gene>
    <name evidence="2" type="ORF">QVD17_29560</name>
</gene>
<comment type="caution">
    <text evidence="2">The sequence shown here is derived from an EMBL/GenBank/DDBJ whole genome shotgun (WGS) entry which is preliminary data.</text>
</comment>
<dbReference type="Proteomes" id="UP001229421">
    <property type="component" value="Unassembled WGS sequence"/>
</dbReference>
<reference evidence="2" key="1">
    <citation type="journal article" date="2023" name="bioRxiv">
        <title>Improved chromosome-level genome assembly for marigold (Tagetes erecta).</title>
        <authorList>
            <person name="Jiang F."/>
            <person name="Yuan L."/>
            <person name="Wang S."/>
            <person name="Wang H."/>
            <person name="Xu D."/>
            <person name="Wang A."/>
            <person name="Fan W."/>
        </authorList>
    </citation>
    <scope>NUCLEOTIDE SEQUENCE</scope>
    <source>
        <strain evidence="2">WSJ</strain>
        <tissue evidence="2">Leaf</tissue>
    </source>
</reference>
<sequence>MHWPRSVAKSGLYLKKESWWDLNHHQFIIDLLFRVGLTLTEVAAAAAAAIHFISFHFVCLGIGIGIDFQSTGFFFLIGSVINRFSQIIN</sequence>
<keyword evidence="1" id="KW-0812">Transmembrane</keyword>
<evidence type="ECO:0000313" key="3">
    <source>
        <dbReference type="Proteomes" id="UP001229421"/>
    </source>
</evidence>
<keyword evidence="3" id="KW-1185">Reference proteome</keyword>
<accession>A0AAD8NLD9</accession>
<keyword evidence="1" id="KW-1133">Transmembrane helix</keyword>
<feature type="transmembrane region" description="Helical" evidence="1">
    <location>
        <begin position="31"/>
        <end position="54"/>
    </location>
</feature>
<dbReference type="EMBL" id="JAUHHV010000008">
    <property type="protein sequence ID" value="KAK1413824.1"/>
    <property type="molecule type" value="Genomic_DNA"/>
</dbReference>